<feature type="region of interest" description="Disordered" evidence="3">
    <location>
        <begin position="58"/>
        <end position="81"/>
    </location>
</feature>
<dbReference type="GO" id="GO:0045345">
    <property type="term" value="P:positive regulation of MHC class I biosynthetic process"/>
    <property type="evidence" value="ECO:0007669"/>
    <property type="project" value="TreeGrafter"/>
</dbReference>
<keyword evidence="1" id="KW-0433">Leucine-rich repeat</keyword>
<reference evidence="5" key="1">
    <citation type="submission" date="2025-08" db="UniProtKB">
        <authorList>
            <consortium name="Ensembl"/>
        </authorList>
    </citation>
    <scope>IDENTIFICATION</scope>
</reference>
<dbReference type="Ensembl" id="ENSVKKT00000026936.1">
    <property type="protein sequence ID" value="ENSVKKP00000026293.1"/>
    <property type="gene ID" value="ENSVKKG00000017167.1"/>
</dbReference>
<proteinExistence type="predicted"/>
<feature type="domain" description="NACHT" evidence="4">
    <location>
        <begin position="402"/>
        <end position="539"/>
    </location>
</feature>
<dbReference type="GO" id="GO:0045348">
    <property type="term" value="P:positive regulation of MHC class II biosynthetic process"/>
    <property type="evidence" value="ECO:0007669"/>
    <property type="project" value="TreeGrafter"/>
</dbReference>
<dbReference type="Pfam" id="PF05729">
    <property type="entry name" value="NACHT"/>
    <property type="match status" value="1"/>
</dbReference>
<name>A0A8D2LTQ0_VARKO</name>
<evidence type="ECO:0000256" key="3">
    <source>
        <dbReference type="SAM" id="MobiDB-lite"/>
    </source>
</evidence>
<dbReference type="GO" id="GO:0045944">
    <property type="term" value="P:positive regulation of transcription by RNA polymerase II"/>
    <property type="evidence" value="ECO:0007669"/>
    <property type="project" value="TreeGrafter"/>
</dbReference>
<accession>A0A8D2LTQ0</accession>
<feature type="region of interest" description="Disordered" evidence="3">
    <location>
        <begin position="1"/>
        <end position="29"/>
    </location>
</feature>
<keyword evidence="2" id="KW-0677">Repeat</keyword>
<dbReference type="GO" id="GO:0005524">
    <property type="term" value="F:ATP binding"/>
    <property type="evidence" value="ECO:0007669"/>
    <property type="project" value="InterPro"/>
</dbReference>
<sequence length="1014" mass="108441">MGPLAGWVLGQARRGLPAAPLERDPANRRTSPVAAIVGFEAGLPDRSVQDGRQQWLPQTPACRADGGEGARRTGPAPGRRCHRPPELALPAQMGSGFLVGSFPGRLHHAEMPLRSEHGPFRKAGGGCPAWTPSAPPGGAPTHRWGRAHRAALFQRCASLSAGEEAPGKEGQPVCSQPACKRLGEWRCSLKAHFLVRTRMMLRASAERGRAPPSSLGRLQGCTTRTGFLPALGSQLRIGPFPALLRSPGIKQHVSKAATATRAGANPGSAPSPPGSTLPGAPSRSPPRTPSSLPWPPVLSAGKPGFCTRAPSLPAPPGAPPSLPESVDAFCTRLRRHVRASCGTVPEARGLPLDRLYVEGELVQCPPEGWSGRSTGEPEERARAAVGHGQLLRAPGRSSPASRVAVLLGRAGLGKSLLAQKICLDWAVGKLPQFDFAFRFDCRALSLLRGGGCPGLGQLLGLAAGLGEVPEEVVGHVSRNPGKALLVFDSLEELLEQDGLPPGADGPARREPCGGVRAMVAGLFQKKLLAGCTLLATARPRDKLHQYVPRVDTLLETPGFSVPQAESFLARYFEGCPGGSEAASSIRNSPYLFSHCHNPELCRFLCESASAVGAEQLPPTLTGLFAKSLLRKLARLAEKEATATGHLHIRALAQVAWTLGQAQQNAFLGERFPSAEVEAFALQAGLVAPLALPRSAGGGEEACGYVFSSFVAQNFLVALHLVLAKEVKDKGLTKHLHLLSKSRKFLSSWDLVPRFLSGLLFLEDGPSCALLFGEDMEVDTEKMVAKKQKSLLKYFRKLSLKSLSPEKLLELLHCIHETENPYLLQHLALELGPDLSFLGFPLTPADVHVLHSAVRRATKAFTLDLRGSCIDTEGLRRLLCLRNVAAFRASLSTAIQLWKHLWEAGAGEQLRAATQKFSVAPFKVSTMRDVEELSALVHLQEEMREGYVQWDAPRHRGAGHGYPSALSAESCGWLAAWACAGSRSKCAGCIPARFHWPPDSPPKPCKGAVWLGICL</sequence>
<keyword evidence="6" id="KW-1185">Reference proteome</keyword>
<dbReference type="SUPFAM" id="SSF52540">
    <property type="entry name" value="P-loop containing nucleoside triphosphate hydrolases"/>
    <property type="match status" value="1"/>
</dbReference>
<dbReference type="InterPro" id="IPR007111">
    <property type="entry name" value="NACHT_NTPase"/>
</dbReference>
<organism evidence="5 6">
    <name type="scientific">Varanus komodoensis</name>
    <name type="common">Komodo dragon</name>
    <dbReference type="NCBI Taxonomy" id="61221"/>
    <lineage>
        <taxon>Eukaryota</taxon>
        <taxon>Metazoa</taxon>
        <taxon>Chordata</taxon>
        <taxon>Craniata</taxon>
        <taxon>Vertebrata</taxon>
        <taxon>Euteleostomi</taxon>
        <taxon>Lepidosauria</taxon>
        <taxon>Squamata</taxon>
        <taxon>Bifurcata</taxon>
        <taxon>Unidentata</taxon>
        <taxon>Episquamata</taxon>
        <taxon>Toxicofera</taxon>
        <taxon>Anguimorpha</taxon>
        <taxon>Paleoanguimorpha</taxon>
        <taxon>Varanoidea</taxon>
        <taxon>Varanidae</taxon>
        <taxon>Varanus</taxon>
    </lineage>
</organism>
<dbReference type="AlphaFoldDB" id="A0A8D2LTQ0"/>
<dbReference type="PANTHER" id="PTHR47189">
    <property type="entry name" value="MHC CLASS II TRANSACTIVATOR"/>
    <property type="match status" value="1"/>
</dbReference>
<dbReference type="InterPro" id="IPR008095">
    <property type="entry name" value="MHC_II_transact"/>
</dbReference>
<feature type="compositionally biased region" description="Pro residues" evidence="3">
    <location>
        <begin position="283"/>
        <end position="296"/>
    </location>
</feature>
<dbReference type="InterPro" id="IPR041267">
    <property type="entry name" value="NLRP_HD2"/>
</dbReference>
<dbReference type="Gene3D" id="3.40.50.300">
    <property type="entry name" value="P-loop containing nucleotide triphosphate hydrolases"/>
    <property type="match status" value="1"/>
</dbReference>
<dbReference type="PRINTS" id="PR01719">
    <property type="entry name" value="MHCIIACTVATR"/>
</dbReference>
<reference evidence="5" key="2">
    <citation type="submission" date="2025-09" db="UniProtKB">
        <authorList>
            <consortium name="Ensembl"/>
        </authorList>
    </citation>
    <scope>IDENTIFICATION</scope>
</reference>
<protein>
    <submittedName>
        <fullName evidence="5">Class II major histocompatibility complex transactivator</fullName>
    </submittedName>
</protein>
<evidence type="ECO:0000313" key="5">
    <source>
        <dbReference type="Ensembl" id="ENSVKKP00000026293.1"/>
    </source>
</evidence>
<evidence type="ECO:0000259" key="4">
    <source>
        <dbReference type="PROSITE" id="PS50837"/>
    </source>
</evidence>
<evidence type="ECO:0000256" key="2">
    <source>
        <dbReference type="ARBA" id="ARBA00022737"/>
    </source>
</evidence>
<evidence type="ECO:0000313" key="6">
    <source>
        <dbReference type="Proteomes" id="UP000694545"/>
    </source>
</evidence>
<dbReference type="Proteomes" id="UP000694545">
    <property type="component" value="Unplaced"/>
</dbReference>
<dbReference type="PANTHER" id="PTHR47189:SF1">
    <property type="entry name" value="MHC CLASS II TRANSACTIVATOR"/>
    <property type="match status" value="1"/>
</dbReference>
<dbReference type="FunFam" id="3.40.50.300:FF:001028">
    <property type="entry name" value="Class II major histocompatibility complex transactivator"/>
    <property type="match status" value="1"/>
</dbReference>
<dbReference type="PROSITE" id="PS50837">
    <property type="entry name" value="NACHT"/>
    <property type="match status" value="1"/>
</dbReference>
<dbReference type="Pfam" id="PF17776">
    <property type="entry name" value="NLRC4_HD2"/>
    <property type="match status" value="1"/>
</dbReference>
<evidence type="ECO:0000256" key="1">
    <source>
        <dbReference type="ARBA" id="ARBA00022614"/>
    </source>
</evidence>
<dbReference type="InterPro" id="IPR027417">
    <property type="entry name" value="P-loop_NTPase"/>
</dbReference>
<feature type="region of interest" description="Disordered" evidence="3">
    <location>
        <begin position="251"/>
        <end position="297"/>
    </location>
</feature>